<reference evidence="7 8" key="1">
    <citation type="submission" date="2011-07" db="EMBL/GenBank/DDBJ databases">
        <authorList>
            <person name="Coyne R."/>
            <person name="Brami D."/>
            <person name="Johnson J."/>
            <person name="Hostetler J."/>
            <person name="Hannick L."/>
            <person name="Clark T."/>
            <person name="Cassidy-Hanley D."/>
            <person name="Inman J."/>
        </authorList>
    </citation>
    <scope>NUCLEOTIDE SEQUENCE [LARGE SCALE GENOMIC DNA]</scope>
    <source>
        <strain evidence="7 8">G5</strain>
    </source>
</reference>
<dbReference type="GO" id="GO:0016020">
    <property type="term" value="C:membrane"/>
    <property type="evidence" value="ECO:0007669"/>
    <property type="project" value="UniProtKB-SubCell"/>
</dbReference>
<dbReference type="EC" id="1.14.13.72" evidence="7"/>
<dbReference type="EMBL" id="GL984187">
    <property type="protein sequence ID" value="EGR29078.1"/>
    <property type="molecule type" value="Genomic_DNA"/>
</dbReference>
<dbReference type="InParanoid" id="G0R0E1"/>
<feature type="transmembrane region" description="Helical" evidence="5">
    <location>
        <begin position="44"/>
        <end position="64"/>
    </location>
</feature>
<dbReference type="RefSeq" id="XP_004030314.1">
    <property type="nucleotide sequence ID" value="XM_004030266.1"/>
</dbReference>
<dbReference type="Proteomes" id="UP000008983">
    <property type="component" value="Unassembled WGS sequence"/>
</dbReference>
<dbReference type="InterPro" id="IPR050307">
    <property type="entry name" value="Sterol_Desaturase_Related"/>
</dbReference>
<dbReference type="GO" id="GO:0008610">
    <property type="term" value="P:lipid biosynthetic process"/>
    <property type="evidence" value="ECO:0007669"/>
    <property type="project" value="InterPro"/>
</dbReference>
<sequence>MACKQSKNSCVYFQQIIKKKNTKFLWEENKEQWQIVKRKTIKNLLISHFIIFPLILIIETNIGLKFKLSIQQFPSNLEILIQIFFFMICEDFGFYWSHFILHHPKLYQKYHKTHHEYNQPFSITAEYSHPLEYIFGNLLPSSLGIKILTGKVHLFTGFLWIIWRTYTTAEVHSGYEIPFSPVRVFPLSGGSYFHNFHHSNNTGSFGSYFTFWDNFMKTNKQFNNYMKNIFQKNE</sequence>
<evidence type="ECO:0000259" key="6">
    <source>
        <dbReference type="Pfam" id="PF04116"/>
    </source>
</evidence>
<dbReference type="OrthoDB" id="1658724at2759"/>
<keyword evidence="2 5" id="KW-0812">Transmembrane</keyword>
<dbReference type="GeneID" id="14905173"/>
<dbReference type="GO" id="GO:0005506">
    <property type="term" value="F:iron ion binding"/>
    <property type="evidence" value="ECO:0007669"/>
    <property type="project" value="InterPro"/>
</dbReference>
<dbReference type="eggNOG" id="KOG0873">
    <property type="taxonomic scope" value="Eukaryota"/>
</dbReference>
<keyword evidence="4 5" id="KW-0472">Membrane</keyword>
<dbReference type="STRING" id="857967.G0R0E1"/>
<dbReference type="Pfam" id="PF04116">
    <property type="entry name" value="FA_hydroxylase"/>
    <property type="match status" value="1"/>
</dbReference>
<dbReference type="AlphaFoldDB" id="G0R0E1"/>
<evidence type="ECO:0000256" key="3">
    <source>
        <dbReference type="ARBA" id="ARBA00022989"/>
    </source>
</evidence>
<dbReference type="OMA" id="YTHPIEY"/>
<feature type="domain" description="Fatty acid hydroxylase" evidence="6">
    <location>
        <begin position="84"/>
        <end position="218"/>
    </location>
</feature>
<evidence type="ECO:0000256" key="4">
    <source>
        <dbReference type="ARBA" id="ARBA00023136"/>
    </source>
</evidence>
<proteinExistence type="predicted"/>
<dbReference type="GO" id="GO:0016491">
    <property type="term" value="F:oxidoreductase activity"/>
    <property type="evidence" value="ECO:0007669"/>
    <property type="project" value="UniProtKB-KW"/>
</dbReference>
<name>G0R0E1_ICHMU</name>
<evidence type="ECO:0000256" key="5">
    <source>
        <dbReference type="SAM" id="Phobius"/>
    </source>
</evidence>
<evidence type="ECO:0000256" key="2">
    <source>
        <dbReference type="ARBA" id="ARBA00022692"/>
    </source>
</evidence>
<evidence type="ECO:0000313" key="8">
    <source>
        <dbReference type="Proteomes" id="UP000008983"/>
    </source>
</evidence>
<dbReference type="PANTHER" id="PTHR11863">
    <property type="entry name" value="STEROL DESATURASE"/>
    <property type="match status" value="1"/>
</dbReference>
<dbReference type="InterPro" id="IPR006694">
    <property type="entry name" value="Fatty_acid_hydroxylase"/>
</dbReference>
<accession>G0R0E1</accession>
<keyword evidence="7" id="KW-0560">Oxidoreductase</keyword>
<keyword evidence="3 5" id="KW-1133">Transmembrane helix</keyword>
<organism evidence="7 8">
    <name type="scientific">Ichthyophthirius multifiliis</name>
    <name type="common">White spot disease agent</name>
    <name type="synonym">Ich</name>
    <dbReference type="NCBI Taxonomy" id="5932"/>
    <lineage>
        <taxon>Eukaryota</taxon>
        <taxon>Sar</taxon>
        <taxon>Alveolata</taxon>
        <taxon>Ciliophora</taxon>
        <taxon>Intramacronucleata</taxon>
        <taxon>Oligohymenophorea</taxon>
        <taxon>Hymenostomatida</taxon>
        <taxon>Ophryoglenina</taxon>
        <taxon>Ichthyophthirius</taxon>
    </lineage>
</organism>
<comment type="subcellular location">
    <subcellularLocation>
        <location evidence="1">Membrane</location>
    </subcellularLocation>
</comment>
<feature type="transmembrane region" description="Helical" evidence="5">
    <location>
        <begin position="79"/>
        <end position="101"/>
    </location>
</feature>
<keyword evidence="8" id="KW-1185">Reference proteome</keyword>
<protein>
    <submittedName>
        <fullName evidence="7">Sterol desaturase family protein, putative</fullName>
        <ecNumber evidence="7">1.14.13.72</ecNumber>
    </submittedName>
</protein>
<evidence type="ECO:0000256" key="1">
    <source>
        <dbReference type="ARBA" id="ARBA00004370"/>
    </source>
</evidence>
<evidence type="ECO:0000313" key="7">
    <source>
        <dbReference type="EMBL" id="EGR29078.1"/>
    </source>
</evidence>
<gene>
    <name evidence="7" type="ORF">IMG5_163680</name>
</gene>